<proteinExistence type="predicted"/>
<name>A0A8S9LS49_BRACR</name>
<evidence type="ECO:0000313" key="1">
    <source>
        <dbReference type="EMBL" id="KAF2609342.1"/>
    </source>
</evidence>
<sequence length="133" mass="15334">MSYCGWNERHVRNAKGKVEARYYLERKDGGVDLAVVGRVKSSSKRMSFRYALKKNHSVLKKLGSVEDVKGWLDSIVSDLYWVVSCLDFKVQIWNRMSSKRAKSIYDLNFAADRSALHLLVLSMSAPIDFFFVF</sequence>
<dbReference type="Proteomes" id="UP000712281">
    <property type="component" value="Unassembled WGS sequence"/>
</dbReference>
<reference evidence="1" key="1">
    <citation type="submission" date="2019-12" db="EMBL/GenBank/DDBJ databases">
        <title>Genome sequencing and annotation of Brassica cretica.</title>
        <authorList>
            <person name="Studholme D.J."/>
            <person name="Sarris P.F."/>
        </authorList>
    </citation>
    <scope>NUCLEOTIDE SEQUENCE</scope>
    <source>
        <strain evidence="1">PFS-001/15</strain>
        <tissue evidence="1">Leaf</tissue>
    </source>
</reference>
<gene>
    <name evidence="1" type="ORF">F2Q68_00046104</name>
</gene>
<accession>A0A8S9LS49</accession>
<comment type="caution">
    <text evidence="1">The sequence shown here is derived from an EMBL/GenBank/DDBJ whole genome shotgun (WGS) entry which is preliminary data.</text>
</comment>
<dbReference type="AlphaFoldDB" id="A0A8S9LS49"/>
<organism evidence="1 2">
    <name type="scientific">Brassica cretica</name>
    <name type="common">Mustard</name>
    <dbReference type="NCBI Taxonomy" id="69181"/>
    <lineage>
        <taxon>Eukaryota</taxon>
        <taxon>Viridiplantae</taxon>
        <taxon>Streptophyta</taxon>
        <taxon>Embryophyta</taxon>
        <taxon>Tracheophyta</taxon>
        <taxon>Spermatophyta</taxon>
        <taxon>Magnoliopsida</taxon>
        <taxon>eudicotyledons</taxon>
        <taxon>Gunneridae</taxon>
        <taxon>Pentapetalae</taxon>
        <taxon>rosids</taxon>
        <taxon>malvids</taxon>
        <taxon>Brassicales</taxon>
        <taxon>Brassicaceae</taxon>
        <taxon>Brassiceae</taxon>
        <taxon>Brassica</taxon>
    </lineage>
</organism>
<protein>
    <submittedName>
        <fullName evidence="1">Uncharacterized protein</fullName>
    </submittedName>
</protein>
<dbReference type="EMBL" id="QGKW02000276">
    <property type="protein sequence ID" value="KAF2609342.1"/>
    <property type="molecule type" value="Genomic_DNA"/>
</dbReference>
<evidence type="ECO:0000313" key="2">
    <source>
        <dbReference type="Proteomes" id="UP000712281"/>
    </source>
</evidence>